<dbReference type="EMBL" id="AJWJ01000561">
    <property type="protein sequence ID" value="KAF2069986.1"/>
    <property type="molecule type" value="Genomic_DNA"/>
</dbReference>
<protein>
    <submittedName>
        <fullName evidence="7">Uncharacterized protein</fullName>
    </submittedName>
</protein>
<evidence type="ECO:0000313" key="8">
    <source>
        <dbReference type="Proteomes" id="UP000695562"/>
    </source>
</evidence>
<feature type="transmembrane region" description="Helical" evidence="6">
    <location>
        <begin position="229"/>
        <end position="254"/>
    </location>
</feature>
<dbReference type="Proteomes" id="UP000695562">
    <property type="component" value="Unassembled WGS sequence"/>
</dbReference>
<dbReference type="PANTHER" id="PTHR10687:SF2">
    <property type="entry name" value="SECRETORY CARRIER-ASSOCIATED MEMBRANE PROTEIN"/>
    <property type="match status" value="1"/>
</dbReference>
<keyword evidence="8" id="KW-1185">Reference proteome</keyword>
<dbReference type="PANTHER" id="PTHR10687">
    <property type="entry name" value="SECRETORY CARRIER-ASSOCIATED MEMBRANE PROTEIN SCAMP"/>
    <property type="match status" value="1"/>
</dbReference>
<evidence type="ECO:0000256" key="3">
    <source>
        <dbReference type="ARBA" id="ARBA00022989"/>
    </source>
</evidence>
<comment type="caution">
    <text evidence="7">The sequence shown here is derived from an EMBL/GenBank/DDBJ whole genome shotgun (WGS) entry which is preliminary data.</text>
</comment>
<keyword evidence="3 6" id="KW-1133">Transmembrane helix</keyword>
<evidence type="ECO:0000256" key="2">
    <source>
        <dbReference type="ARBA" id="ARBA00022692"/>
    </source>
</evidence>
<gene>
    <name evidence="7" type="ORF">CYY_008688</name>
</gene>
<dbReference type="OrthoDB" id="242866at2759"/>
<feature type="compositionally biased region" description="Low complexity" evidence="5">
    <location>
        <begin position="25"/>
        <end position="36"/>
    </location>
</feature>
<dbReference type="GO" id="GO:0015031">
    <property type="term" value="P:protein transport"/>
    <property type="evidence" value="ECO:0007669"/>
    <property type="project" value="InterPro"/>
</dbReference>
<organism evidence="7 8">
    <name type="scientific">Polysphondylium violaceum</name>
    <dbReference type="NCBI Taxonomy" id="133409"/>
    <lineage>
        <taxon>Eukaryota</taxon>
        <taxon>Amoebozoa</taxon>
        <taxon>Evosea</taxon>
        <taxon>Eumycetozoa</taxon>
        <taxon>Dictyostelia</taxon>
        <taxon>Dictyosteliales</taxon>
        <taxon>Dictyosteliaceae</taxon>
        <taxon>Polysphondylium</taxon>
    </lineage>
</organism>
<evidence type="ECO:0000256" key="5">
    <source>
        <dbReference type="SAM" id="MobiDB-lite"/>
    </source>
</evidence>
<evidence type="ECO:0000313" key="7">
    <source>
        <dbReference type="EMBL" id="KAF2069986.1"/>
    </source>
</evidence>
<dbReference type="GO" id="GO:0032588">
    <property type="term" value="C:trans-Golgi network membrane"/>
    <property type="evidence" value="ECO:0007669"/>
    <property type="project" value="TreeGrafter"/>
</dbReference>
<keyword evidence="2 6" id="KW-0812">Transmembrane</keyword>
<dbReference type="InterPro" id="IPR007273">
    <property type="entry name" value="SCAMP"/>
</dbReference>
<evidence type="ECO:0000256" key="6">
    <source>
        <dbReference type="SAM" id="Phobius"/>
    </source>
</evidence>
<comment type="subcellular location">
    <subcellularLocation>
        <location evidence="1">Membrane</location>
        <topology evidence="1">Multi-pass membrane protein</topology>
    </subcellularLocation>
</comment>
<accession>A0A8J4PUS7</accession>
<feature type="region of interest" description="Disordered" evidence="5">
    <location>
        <begin position="1"/>
        <end position="40"/>
    </location>
</feature>
<evidence type="ECO:0000256" key="4">
    <source>
        <dbReference type="ARBA" id="ARBA00023136"/>
    </source>
</evidence>
<dbReference type="GO" id="GO:0055038">
    <property type="term" value="C:recycling endosome membrane"/>
    <property type="evidence" value="ECO:0007669"/>
    <property type="project" value="TreeGrafter"/>
</dbReference>
<keyword evidence="4 6" id="KW-0472">Membrane</keyword>
<feature type="transmembrane region" description="Helical" evidence="6">
    <location>
        <begin position="188"/>
        <end position="209"/>
    </location>
</feature>
<feature type="transmembrane region" description="Helical" evidence="6">
    <location>
        <begin position="127"/>
        <end position="148"/>
    </location>
</feature>
<name>A0A8J4PUS7_9MYCE</name>
<dbReference type="Pfam" id="PF04144">
    <property type="entry name" value="SCAMP"/>
    <property type="match status" value="1"/>
</dbReference>
<sequence length="281" mass="31751">MESSSSNTQPQVGTPQMSSEFPANTTQTTQTTTTTTYDNNSLFEKEQSLMRWEQDLKLREQNLSSQHTAMAHNANAATTHAVVVPGSSGIRGKPANWPARHPMIRMNVDEDIAIEENRKIFKYASFLFAWETVALIINLAVAIGTIVYSAVGNFFMALFYMLIGIPALWFVTRRLYRSSAAPENGQKSYGFLFTWLGVVAFNIMFFIGLKHSGMNGLVWMISLYHNDHTAVAAMCTVSLFFWFVAMVASIAIFFKVLRMTNTKRQRGEINYAGFRQYIKSR</sequence>
<dbReference type="AlphaFoldDB" id="A0A8J4PUS7"/>
<evidence type="ECO:0000256" key="1">
    <source>
        <dbReference type="ARBA" id="ARBA00004141"/>
    </source>
</evidence>
<reference evidence="7" key="1">
    <citation type="submission" date="2020-01" db="EMBL/GenBank/DDBJ databases">
        <title>Development of genomics and gene disruption for Polysphondylium violaceum indicates a role for the polyketide synthase stlB in stalk morphogenesis.</title>
        <authorList>
            <person name="Narita B."/>
            <person name="Kawabe Y."/>
            <person name="Kin K."/>
            <person name="Saito T."/>
            <person name="Gibbs R."/>
            <person name="Kuspa A."/>
            <person name="Muzny D."/>
            <person name="Queller D."/>
            <person name="Richards S."/>
            <person name="Strassman J."/>
            <person name="Sucgang R."/>
            <person name="Worley K."/>
            <person name="Schaap P."/>
        </authorList>
    </citation>
    <scope>NUCLEOTIDE SEQUENCE</scope>
    <source>
        <strain evidence="7">QSvi11</strain>
    </source>
</reference>
<feature type="transmembrane region" description="Helical" evidence="6">
    <location>
        <begin position="154"/>
        <end position="176"/>
    </location>
</feature>
<proteinExistence type="predicted"/>
<feature type="compositionally biased region" description="Polar residues" evidence="5">
    <location>
        <begin position="1"/>
        <end position="24"/>
    </location>
</feature>